<gene>
    <name evidence="26" type="ORF">E2I00_008262</name>
</gene>
<evidence type="ECO:0000256" key="20">
    <source>
        <dbReference type="ARBA" id="ARBA00023239"/>
    </source>
</evidence>
<sequence length="648" mass="73674">MRSIQENGELKIESKIEEIRGTRSEATSALFWLQQVVRWFLAAVDQSHELSYEKKAALLLPAMNMGITHQILCEQRTSWQIKCFKTVDLEVKVTGGAGFVGSHLTDKLMMDGHEVTVVDNFFTGRKRNVEHWIGHENFELINHDVVEPLYIEGLAKRVGARLLLASTSEVYGDPEVHPQTEDYWGHVNPIGPRACYDEGKRVAETMCYAYMKQVSNAALGLAANVSWAPPSGQTWHSGEGVNEHSELFRVGWKPQPSVLMQSESSRCEEETPSLLWGLDPVFLAFAKLYIRDILDLKESRQVPGVFFYSGHPIKQVDILGTVIGVRERDAFYSYGVQQTFTKFLQHTQLLAMDDSTGVINCICWKKLNNTKSSSDSLPNVVDARELSLTSQLKKLQEIIAQRTKVEIGDIIRIRGHIRMYRGEREIRATAYYKVDDPVCNIQIARMLELPSIYRKVYDQPFRSPALEKEETLSSNPGALDLDSLTYLLSEKVKEFLVENRVQTFYQQELETVESLLSLANQPVIHSACSGRVDFKNDTTSKAIHSIFRNAIKLLQEKGLVFQKDGGFDNLFYVTREDKELHRKIHQIIQEDCQKPNHVEKGCHFLHILACAHLSLSPGLSETVLRQVLELLEDQSDIVSTTENYYTAF</sequence>
<evidence type="ECO:0000256" key="21">
    <source>
        <dbReference type="ARBA" id="ARBA00023242"/>
    </source>
</evidence>
<evidence type="ECO:0000256" key="4">
    <source>
        <dbReference type="ARBA" id="ARBA00004574"/>
    </source>
</evidence>
<dbReference type="GO" id="GO:0042732">
    <property type="term" value="P:D-xylose metabolic process"/>
    <property type="evidence" value="ECO:0007669"/>
    <property type="project" value="InterPro"/>
</dbReference>
<evidence type="ECO:0000256" key="23">
    <source>
        <dbReference type="ARBA" id="ARBA00030852"/>
    </source>
</evidence>
<dbReference type="SUPFAM" id="SSF46785">
    <property type="entry name" value="Winged helix' DNA-binding domain"/>
    <property type="match status" value="1"/>
</dbReference>
<evidence type="ECO:0000256" key="5">
    <source>
        <dbReference type="ARBA" id="ARBA00005100"/>
    </source>
</evidence>
<evidence type="ECO:0000256" key="10">
    <source>
        <dbReference type="ARBA" id="ARBA00022454"/>
    </source>
</evidence>
<organism evidence="26 27">
    <name type="scientific">Balaenoptera physalus</name>
    <name type="common">Fin whale</name>
    <name type="synonym">Balaena physalus</name>
    <dbReference type="NCBI Taxonomy" id="9770"/>
    <lineage>
        <taxon>Eukaryota</taxon>
        <taxon>Metazoa</taxon>
        <taxon>Chordata</taxon>
        <taxon>Craniata</taxon>
        <taxon>Vertebrata</taxon>
        <taxon>Euteleostomi</taxon>
        <taxon>Mammalia</taxon>
        <taxon>Eutheria</taxon>
        <taxon>Laurasiatheria</taxon>
        <taxon>Artiodactyla</taxon>
        <taxon>Whippomorpha</taxon>
        <taxon>Cetacea</taxon>
        <taxon>Mysticeti</taxon>
        <taxon>Balaenopteridae</taxon>
        <taxon>Balaenoptera</taxon>
    </lineage>
</organism>
<evidence type="ECO:0000259" key="25">
    <source>
        <dbReference type="Pfam" id="PF16363"/>
    </source>
</evidence>
<proteinExistence type="inferred from homology"/>
<comment type="subcellular location">
    <subcellularLocation>
        <location evidence="4">Chromosome</location>
        <location evidence="4">Telomere</location>
    </subcellularLocation>
    <subcellularLocation>
        <location evidence="3">Golgi apparatus</location>
        <location evidence="3">Golgi stack membrane</location>
        <topology evidence="3">Single-pass type II membrane protein</topology>
    </subcellularLocation>
    <subcellularLocation>
        <location evidence="2">Nucleus</location>
    </subcellularLocation>
</comment>
<dbReference type="GO" id="GO:0003697">
    <property type="term" value="F:single-stranded DNA binding"/>
    <property type="evidence" value="ECO:0007669"/>
    <property type="project" value="UniProtKB-ARBA"/>
</dbReference>
<dbReference type="GO" id="GO:0070403">
    <property type="term" value="F:NAD+ binding"/>
    <property type="evidence" value="ECO:0007669"/>
    <property type="project" value="InterPro"/>
</dbReference>
<dbReference type="AlphaFoldDB" id="A0A6A1Q4T8"/>
<evidence type="ECO:0000256" key="22">
    <source>
        <dbReference type="ARBA" id="ARBA00030039"/>
    </source>
</evidence>
<evidence type="ECO:0000256" key="2">
    <source>
        <dbReference type="ARBA" id="ARBA00004123"/>
    </source>
</evidence>
<dbReference type="SUPFAM" id="SSF50249">
    <property type="entry name" value="Nucleic acid-binding proteins"/>
    <property type="match status" value="1"/>
</dbReference>
<dbReference type="Gene3D" id="2.40.50.140">
    <property type="entry name" value="Nucleic acid-binding proteins"/>
    <property type="match status" value="1"/>
</dbReference>
<dbReference type="GO" id="GO:0032580">
    <property type="term" value="C:Golgi cisterna membrane"/>
    <property type="evidence" value="ECO:0007669"/>
    <property type="project" value="UniProtKB-SubCell"/>
</dbReference>
<keyword evidence="15" id="KW-1133">Transmembrane helix</keyword>
<evidence type="ECO:0000256" key="8">
    <source>
        <dbReference type="ARBA" id="ARBA00012290"/>
    </source>
</evidence>
<feature type="domain" description="NAD(P)-binding" evidence="25">
    <location>
        <begin position="159"/>
        <end position="214"/>
    </location>
</feature>
<evidence type="ECO:0000256" key="15">
    <source>
        <dbReference type="ARBA" id="ARBA00022989"/>
    </source>
</evidence>
<keyword evidence="14" id="KW-0735">Signal-anchor</keyword>
<dbReference type="FunFam" id="1.10.10.980:FF:000001">
    <property type="entry name" value="CST complex subunit STN1"/>
    <property type="match status" value="1"/>
</dbReference>
<dbReference type="InterPro" id="IPR036390">
    <property type="entry name" value="WH_DNA-bd_sf"/>
</dbReference>
<evidence type="ECO:0000256" key="17">
    <source>
        <dbReference type="ARBA" id="ARBA00023034"/>
    </source>
</evidence>
<dbReference type="PANTHER" id="PTHR43078:SF6">
    <property type="entry name" value="UDP-GLUCURONIC ACID DECARBOXYLASE 1"/>
    <property type="match status" value="1"/>
</dbReference>
<keyword evidence="12" id="KW-0210">Decarboxylase</keyword>
<dbReference type="InterPro" id="IPR012340">
    <property type="entry name" value="NA-bd_OB-fold"/>
</dbReference>
<keyword evidence="17" id="KW-0333">Golgi apparatus</keyword>
<dbReference type="InterPro" id="IPR044516">
    <property type="entry name" value="UXS-like"/>
</dbReference>
<comment type="pathway">
    <text evidence="5">Nucleotide-sugar biosynthesis; UDP-alpha-D-xylose biosynthesis; UDP-alpha-D-xylose from UDP-alpha-D-glucuronate: step 1/1.</text>
</comment>
<dbReference type="PANTHER" id="PTHR43078">
    <property type="entry name" value="UDP-GLUCURONIC ACID DECARBOXYLASE-RELATED"/>
    <property type="match status" value="1"/>
</dbReference>
<comment type="similarity">
    <text evidence="6">Belongs to the NAD(P)-dependent epimerase/dehydratase family. UDP-glucuronic acid decarboxylase subfamily.</text>
</comment>
<keyword evidence="19" id="KW-0472">Membrane</keyword>
<keyword evidence="13" id="KW-0779">Telomere</keyword>
<dbReference type="Pfam" id="PF16363">
    <property type="entry name" value="GDP_Man_Dehyd"/>
    <property type="match status" value="2"/>
</dbReference>
<dbReference type="GO" id="GO:0048040">
    <property type="term" value="F:UDP-glucuronate decarboxylase activity"/>
    <property type="evidence" value="ECO:0007669"/>
    <property type="project" value="UniProtKB-EC"/>
</dbReference>
<dbReference type="SUPFAM" id="SSF51735">
    <property type="entry name" value="NAD(P)-binding Rossmann-fold domains"/>
    <property type="match status" value="1"/>
</dbReference>
<comment type="cofactor">
    <cofactor evidence="1">
        <name>NAD(+)</name>
        <dbReference type="ChEBI" id="CHEBI:57540"/>
    </cofactor>
</comment>
<evidence type="ECO:0000256" key="18">
    <source>
        <dbReference type="ARBA" id="ARBA00023125"/>
    </source>
</evidence>
<dbReference type="InterPro" id="IPR042082">
    <property type="entry name" value="CST_Stn1_wHTH1_sf"/>
</dbReference>
<evidence type="ECO:0000256" key="13">
    <source>
        <dbReference type="ARBA" id="ARBA00022895"/>
    </source>
</evidence>
<keyword evidence="10" id="KW-0158">Chromosome</keyword>
<evidence type="ECO:0000256" key="7">
    <source>
        <dbReference type="ARBA" id="ARBA00009698"/>
    </source>
</evidence>
<evidence type="ECO:0000313" key="27">
    <source>
        <dbReference type="Proteomes" id="UP000437017"/>
    </source>
</evidence>
<feature type="domain" description="NAD(P)-binding" evidence="25">
    <location>
        <begin position="93"/>
        <end position="150"/>
    </location>
</feature>
<comment type="caution">
    <text evidence="26">The sequence shown here is derived from an EMBL/GenBank/DDBJ whole genome shotgun (WGS) entry which is preliminary data.</text>
</comment>
<keyword evidence="21" id="KW-0539">Nucleus</keyword>
<dbReference type="Gene3D" id="1.10.10.980">
    <property type="entry name" value="CST, Suppressor of Cdc13 homolog, complex subunit STN1, N-terminal domain"/>
    <property type="match status" value="1"/>
</dbReference>
<dbReference type="Gene3D" id="3.40.50.720">
    <property type="entry name" value="NAD(P)-binding Rossmann-like Domain"/>
    <property type="match status" value="2"/>
</dbReference>
<dbReference type="GO" id="GO:0042162">
    <property type="term" value="F:telomeric DNA binding"/>
    <property type="evidence" value="ECO:0007669"/>
    <property type="project" value="UniProtKB-ARBA"/>
</dbReference>
<dbReference type="InterPro" id="IPR015253">
    <property type="entry name" value="CST_STN1_C"/>
</dbReference>
<dbReference type="GO" id="GO:1990879">
    <property type="term" value="C:CST complex"/>
    <property type="evidence" value="ECO:0007669"/>
    <property type="project" value="UniProtKB-ARBA"/>
</dbReference>
<comment type="similarity">
    <text evidence="7">Belongs to the STN1 family.</text>
</comment>
<evidence type="ECO:0000256" key="12">
    <source>
        <dbReference type="ARBA" id="ARBA00022793"/>
    </source>
</evidence>
<accession>A0A6A1Q4T8</accession>
<evidence type="ECO:0000256" key="19">
    <source>
        <dbReference type="ARBA" id="ARBA00023136"/>
    </source>
</evidence>
<keyword evidence="18" id="KW-0238">DNA-binding</keyword>
<dbReference type="InterPro" id="IPR036291">
    <property type="entry name" value="NAD(P)-bd_dom_sf"/>
</dbReference>
<evidence type="ECO:0000256" key="9">
    <source>
        <dbReference type="ARBA" id="ARBA00017411"/>
    </source>
</evidence>
<evidence type="ECO:0000256" key="1">
    <source>
        <dbReference type="ARBA" id="ARBA00001911"/>
    </source>
</evidence>
<dbReference type="EC" id="4.1.1.35" evidence="8"/>
<evidence type="ECO:0000256" key="14">
    <source>
        <dbReference type="ARBA" id="ARBA00022968"/>
    </source>
</evidence>
<evidence type="ECO:0000256" key="11">
    <source>
        <dbReference type="ARBA" id="ARBA00022692"/>
    </source>
</evidence>
<evidence type="ECO:0000256" key="6">
    <source>
        <dbReference type="ARBA" id="ARBA00007505"/>
    </source>
</evidence>
<dbReference type="Gene3D" id="1.10.10.10">
    <property type="entry name" value="Winged helix-like DNA-binding domain superfamily/Winged helix DNA-binding domain"/>
    <property type="match status" value="1"/>
</dbReference>
<dbReference type="Pfam" id="PF09170">
    <property type="entry name" value="STN1_2"/>
    <property type="match status" value="1"/>
</dbReference>
<evidence type="ECO:0000256" key="16">
    <source>
        <dbReference type="ARBA" id="ARBA00023027"/>
    </source>
</evidence>
<keyword evidence="20" id="KW-0456">Lyase</keyword>
<evidence type="ECO:0000313" key="26">
    <source>
        <dbReference type="EMBL" id="KAB0402304.1"/>
    </source>
</evidence>
<reference evidence="26 27" key="1">
    <citation type="journal article" date="2019" name="PLoS ONE">
        <title>Genomic analyses reveal an absence of contemporary introgressive admixture between fin whales and blue whales, despite known hybrids.</title>
        <authorList>
            <person name="Westbury M.V."/>
            <person name="Petersen B."/>
            <person name="Lorenzen E.D."/>
        </authorList>
    </citation>
    <scope>NUCLEOTIDE SEQUENCE [LARGE SCALE GENOMIC DNA]</scope>
    <source>
        <strain evidence="26">FinWhale-01</strain>
    </source>
</reference>
<evidence type="ECO:0000259" key="24">
    <source>
        <dbReference type="Pfam" id="PF09170"/>
    </source>
</evidence>
<keyword evidence="16" id="KW-0520">NAD</keyword>
<dbReference type="InterPro" id="IPR016040">
    <property type="entry name" value="NAD(P)-bd_dom"/>
</dbReference>
<dbReference type="GO" id="GO:0051052">
    <property type="term" value="P:regulation of DNA metabolic process"/>
    <property type="evidence" value="ECO:0007669"/>
    <property type="project" value="UniProtKB-ARBA"/>
</dbReference>
<feature type="domain" description="Stn1 C-terminal" evidence="24">
    <location>
        <begin position="483"/>
        <end position="648"/>
    </location>
</feature>
<dbReference type="OrthoDB" id="77828at2759"/>
<evidence type="ECO:0000256" key="3">
    <source>
        <dbReference type="ARBA" id="ARBA00004447"/>
    </source>
</evidence>
<dbReference type="CDD" id="cd04483">
    <property type="entry name" value="hOBFC1_like"/>
    <property type="match status" value="1"/>
</dbReference>
<dbReference type="InterPro" id="IPR036388">
    <property type="entry name" value="WH-like_DNA-bd_sf"/>
</dbReference>
<dbReference type="EMBL" id="SGJD01001019">
    <property type="protein sequence ID" value="KAB0402304.1"/>
    <property type="molecule type" value="Genomic_DNA"/>
</dbReference>
<keyword evidence="11" id="KW-0812">Transmembrane</keyword>
<dbReference type="Proteomes" id="UP000437017">
    <property type="component" value="Unassembled WGS sequence"/>
</dbReference>
<dbReference type="FunFam" id="2.40.50.140:FF:000181">
    <property type="entry name" value="CST complex subunit STN1"/>
    <property type="match status" value="1"/>
</dbReference>
<dbReference type="FunFam" id="1.10.10.10:FF:000275">
    <property type="entry name" value="CST complex subunit STN1"/>
    <property type="match status" value="1"/>
</dbReference>
<protein>
    <recommendedName>
        <fullName evidence="9">CST complex subunit STN1</fullName>
        <ecNumber evidence="8">4.1.1.35</ecNumber>
    </recommendedName>
    <alternativeName>
        <fullName evidence="23">Oligonucleotide/oligosaccharide-binding fold-containing protein 1</fullName>
    </alternativeName>
    <alternativeName>
        <fullName evidence="22">Suppressor of cdc thirteen homolog</fullName>
    </alternativeName>
</protein>
<name>A0A6A1Q4T8_BALPH</name>
<keyword evidence="27" id="KW-1185">Reference proteome</keyword>